<proteinExistence type="predicted"/>
<keyword evidence="2" id="KW-1185">Reference proteome</keyword>
<dbReference type="EMBL" id="CANTUO010000005">
    <property type="protein sequence ID" value="CAI5760021.1"/>
    <property type="molecule type" value="Genomic_DNA"/>
</dbReference>
<dbReference type="Proteomes" id="UP001152885">
    <property type="component" value="Unassembled WGS sequence"/>
</dbReference>
<name>A0A9W4XC03_9ASCO</name>
<protein>
    <submittedName>
        <fullName evidence="1">Uncharacterized protein</fullName>
    </submittedName>
</protein>
<reference evidence="1" key="1">
    <citation type="submission" date="2022-12" db="EMBL/GenBank/DDBJ databases">
        <authorList>
            <person name="Brejova B."/>
        </authorList>
    </citation>
    <scope>NUCLEOTIDE SEQUENCE</scope>
</reference>
<evidence type="ECO:0000313" key="1">
    <source>
        <dbReference type="EMBL" id="CAI5760021.1"/>
    </source>
</evidence>
<dbReference type="AlphaFoldDB" id="A0A9W4XC03"/>
<accession>A0A9W4XC03</accession>
<comment type="caution">
    <text evidence="1">The sequence shown here is derived from an EMBL/GenBank/DDBJ whole genome shotgun (WGS) entry which is preliminary data.</text>
</comment>
<evidence type="ECO:0000313" key="2">
    <source>
        <dbReference type="Proteomes" id="UP001152885"/>
    </source>
</evidence>
<organism evidence="1 2">
    <name type="scientific">Candida verbasci</name>
    <dbReference type="NCBI Taxonomy" id="1227364"/>
    <lineage>
        <taxon>Eukaryota</taxon>
        <taxon>Fungi</taxon>
        <taxon>Dikarya</taxon>
        <taxon>Ascomycota</taxon>
        <taxon>Saccharomycotina</taxon>
        <taxon>Pichiomycetes</taxon>
        <taxon>Debaryomycetaceae</taxon>
        <taxon>Candida/Lodderomyces clade</taxon>
        <taxon>Candida</taxon>
    </lineage>
</organism>
<sequence length="111" mass="12919">MKNEKSNNESNNEGDLYYDDIDSLARLNKATLIDQKLSPIELTIKYTVHDFTSYMQKQEEYSKLSPDERPPLFLLPEGRLLYKVIKFEHDFAPGCFGYTFELVPNSCKDVD</sequence>
<gene>
    <name evidence="1" type="ORF">CANVERA_P4533</name>
</gene>